<evidence type="ECO:0000256" key="4">
    <source>
        <dbReference type="ARBA" id="ARBA00022692"/>
    </source>
</evidence>
<dbReference type="PANTHER" id="PTHR23517:SF2">
    <property type="entry name" value="MULTIDRUG RESISTANCE PROTEIN MDTH"/>
    <property type="match status" value="1"/>
</dbReference>
<evidence type="ECO:0000256" key="3">
    <source>
        <dbReference type="ARBA" id="ARBA00022475"/>
    </source>
</evidence>
<dbReference type="GO" id="GO:0022857">
    <property type="term" value="F:transmembrane transporter activity"/>
    <property type="evidence" value="ECO:0007669"/>
    <property type="project" value="InterPro"/>
</dbReference>
<dbReference type="InterPro" id="IPR050171">
    <property type="entry name" value="MFS_Transporters"/>
</dbReference>
<feature type="transmembrane region" description="Helical" evidence="8">
    <location>
        <begin position="134"/>
        <end position="153"/>
    </location>
</feature>
<keyword evidence="2" id="KW-0813">Transport</keyword>
<dbReference type="Proteomes" id="UP000590749">
    <property type="component" value="Unassembled WGS sequence"/>
</dbReference>
<evidence type="ECO:0000313" key="10">
    <source>
        <dbReference type="Proteomes" id="UP000590749"/>
    </source>
</evidence>
<dbReference type="EMBL" id="JACHXF010000034">
    <property type="protein sequence ID" value="MBB3101174.1"/>
    <property type="molecule type" value="Genomic_DNA"/>
</dbReference>
<keyword evidence="5 8" id="KW-1133">Transmembrane helix</keyword>
<feature type="compositionally biased region" description="Polar residues" evidence="7">
    <location>
        <begin position="389"/>
        <end position="407"/>
    </location>
</feature>
<evidence type="ECO:0000313" key="9">
    <source>
        <dbReference type="EMBL" id="MBB3101174.1"/>
    </source>
</evidence>
<feature type="transmembrane region" description="Helical" evidence="8">
    <location>
        <begin position="204"/>
        <end position="228"/>
    </location>
</feature>
<keyword evidence="3" id="KW-1003">Cell membrane</keyword>
<evidence type="ECO:0000256" key="1">
    <source>
        <dbReference type="ARBA" id="ARBA00004651"/>
    </source>
</evidence>
<feature type="transmembrane region" description="Helical" evidence="8">
    <location>
        <begin position="35"/>
        <end position="59"/>
    </location>
</feature>
<keyword evidence="4 8" id="KW-0812">Transmembrane</keyword>
<evidence type="ECO:0000256" key="7">
    <source>
        <dbReference type="SAM" id="MobiDB-lite"/>
    </source>
</evidence>
<keyword evidence="6 8" id="KW-0472">Membrane</keyword>
<dbReference type="PANTHER" id="PTHR23517">
    <property type="entry name" value="RESISTANCE PROTEIN MDTM, PUTATIVE-RELATED-RELATED"/>
    <property type="match status" value="1"/>
</dbReference>
<feature type="transmembrane region" description="Helical" evidence="8">
    <location>
        <begin position="159"/>
        <end position="184"/>
    </location>
</feature>
<reference evidence="9 10" key="1">
    <citation type="submission" date="2020-08" db="EMBL/GenBank/DDBJ databases">
        <title>Genomic Encyclopedia of Type Strains, Phase III (KMG-III): the genomes of soil and plant-associated and newly described type strains.</title>
        <authorList>
            <person name="Whitman W."/>
        </authorList>
    </citation>
    <scope>NUCLEOTIDE SEQUENCE [LARGE SCALE GENOMIC DNA]</scope>
    <source>
        <strain evidence="9 10">CECT 3287</strain>
    </source>
</reference>
<evidence type="ECO:0000256" key="5">
    <source>
        <dbReference type="ARBA" id="ARBA00022989"/>
    </source>
</evidence>
<dbReference type="GO" id="GO:0005886">
    <property type="term" value="C:plasma membrane"/>
    <property type="evidence" value="ECO:0007669"/>
    <property type="project" value="UniProtKB-SubCell"/>
</dbReference>
<feature type="transmembrane region" description="Helical" evidence="8">
    <location>
        <begin position="271"/>
        <end position="289"/>
    </location>
</feature>
<dbReference type="InterPro" id="IPR036259">
    <property type="entry name" value="MFS_trans_sf"/>
</dbReference>
<evidence type="ECO:0000256" key="2">
    <source>
        <dbReference type="ARBA" id="ARBA00022448"/>
    </source>
</evidence>
<accession>A0A7W5ASF9</accession>
<keyword evidence="10" id="KW-1185">Reference proteome</keyword>
<protein>
    <submittedName>
        <fullName evidence="9">MFS family permease</fullName>
    </submittedName>
</protein>
<feature type="transmembrane region" description="Helical" evidence="8">
    <location>
        <begin position="240"/>
        <end position="259"/>
    </location>
</feature>
<feature type="transmembrane region" description="Helical" evidence="8">
    <location>
        <begin position="7"/>
        <end position="29"/>
    </location>
</feature>
<dbReference type="RefSeq" id="WP_229795759.1">
    <property type="nucleotide sequence ID" value="NZ_BMPW01000039.1"/>
</dbReference>
<evidence type="ECO:0000256" key="8">
    <source>
        <dbReference type="SAM" id="Phobius"/>
    </source>
</evidence>
<feature type="region of interest" description="Disordered" evidence="7">
    <location>
        <begin position="389"/>
        <end position="416"/>
    </location>
</feature>
<sequence length="416" mass="42256">MSVKQVLIWATVATSTAKGVMFSVSALFFTTAVGISPATVGTGLTVAGAWGVVTAFAAGRLCDRFGPRRVLLVAATAQGGALAAYCLTRGAGMFVLVACVAVGAENVQRTARVALLARTFTGPDRIGVRARLRVVDNVSIAAGTGFAAVALAVGSRSAYVTAVLAAAVLTLVALVPLRALPALLEGGGDRPARGVRSPLKDRRYLTATALHAVVSMQFLLLTVGMPLWVTGHTAAPDVTVALLLLLNTGLVSVLQVWSTRLVGDVPSAGRAVLHGTVLLLAACLCYAAAGYPSGAGFAVALLVAAVVAHSLGEIVSETGGWELAFEWAHPADSGAYQGVSQAGVAIGRAVAPVVVTSTAIGLGLPGWLLLGGVFLAAGAGTRALSARRQVSQPTLSARQAPRTTPSARTMVGPRRR</sequence>
<gene>
    <name evidence="9" type="ORF">FHR83_008902</name>
</gene>
<dbReference type="Pfam" id="PF07690">
    <property type="entry name" value="MFS_1"/>
    <property type="match status" value="1"/>
</dbReference>
<evidence type="ECO:0000256" key="6">
    <source>
        <dbReference type="ARBA" id="ARBA00023136"/>
    </source>
</evidence>
<dbReference type="Gene3D" id="1.20.1250.20">
    <property type="entry name" value="MFS general substrate transporter like domains"/>
    <property type="match status" value="1"/>
</dbReference>
<comment type="caution">
    <text evidence="9">The sequence shown here is derived from an EMBL/GenBank/DDBJ whole genome shotgun (WGS) entry which is preliminary data.</text>
</comment>
<proteinExistence type="predicted"/>
<dbReference type="SUPFAM" id="SSF103473">
    <property type="entry name" value="MFS general substrate transporter"/>
    <property type="match status" value="1"/>
</dbReference>
<dbReference type="AlphaFoldDB" id="A0A7W5ASF9"/>
<comment type="subcellular location">
    <subcellularLocation>
        <location evidence="1">Cell membrane</location>
        <topology evidence="1">Multi-pass membrane protein</topology>
    </subcellularLocation>
</comment>
<organism evidence="9 10">
    <name type="scientific">Actinoplanes campanulatus</name>
    <dbReference type="NCBI Taxonomy" id="113559"/>
    <lineage>
        <taxon>Bacteria</taxon>
        <taxon>Bacillati</taxon>
        <taxon>Actinomycetota</taxon>
        <taxon>Actinomycetes</taxon>
        <taxon>Micromonosporales</taxon>
        <taxon>Micromonosporaceae</taxon>
        <taxon>Actinoplanes</taxon>
    </lineage>
</organism>
<name>A0A7W5ASF9_9ACTN</name>
<dbReference type="InterPro" id="IPR011701">
    <property type="entry name" value="MFS"/>
</dbReference>